<dbReference type="Gene3D" id="3.40.630.40">
    <property type="entry name" value="Zn-dependent exopeptidases"/>
    <property type="match status" value="1"/>
</dbReference>
<proteinExistence type="predicted"/>
<dbReference type="EMBL" id="JBHRTI010000007">
    <property type="protein sequence ID" value="MFC3148708.1"/>
    <property type="molecule type" value="Genomic_DNA"/>
</dbReference>
<name>A0ABV7H7K8_9BURK</name>
<dbReference type="SUPFAM" id="SSF53187">
    <property type="entry name" value="Zn-dependent exopeptidases"/>
    <property type="match status" value="1"/>
</dbReference>
<protein>
    <submittedName>
        <fullName evidence="1">N-formylglutamate amidohydrolase</fullName>
    </submittedName>
</protein>
<sequence length="358" mass="38304">MTTPLQRWLPAGTAFDPQQHVFWAGKAQGRSLAEALPGVQVLLLGAHASAAIPEELREFIAPQLTARQQFDFSDVSTAALARAWCARDEAVLYIENPMSRLVLDPNRAAPADIEPGLREAFARIAATPAGSLPKLGGVDAVRPVSFAGAPVLRAPDDDSGWARLLAALNACALCGPRSYAAQVDQLLDEILAQRPAGDAAPLHVISLHDTMNTTCRADGAIVQARAPADCLPALANIGNRGNPDGEAEGDTPVTLPAVALRRVAAALREAFGVQAEAVTLNRPYKGAEETRRLGRRLQGHARRNWGVWQLELLREALLGPAATAHLQAPGTDWPPTDTAHVEQFAVAMKRARQQWSAW</sequence>
<evidence type="ECO:0000313" key="1">
    <source>
        <dbReference type="EMBL" id="MFC3148708.1"/>
    </source>
</evidence>
<keyword evidence="2" id="KW-1185">Reference proteome</keyword>
<comment type="caution">
    <text evidence="1">The sequence shown here is derived from an EMBL/GenBank/DDBJ whole genome shotgun (WGS) entry which is preliminary data.</text>
</comment>
<dbReference type="Pfam" id="PF05013">
    <property type="entry name" value="FGase"/>
    <property type="match status" value="1"/>
</dbReference>
<reference evidence="2" key="1">
    <citation type="journal article" date="2019" name="Int. J. Syst. Evol. Microbiol.">
        <title>The Global Catalogue of Microorganisms (GCM) 10K type strain sequencing project: providing services to taxonomists for standard genome sequencing and annotation.</title>
        <authorList>
            <consortium name="The Broad Institute Genomics Platform"/>
            <consortium name="The Broad Institute Genome Sequencing Center for Infectious Disease"/>
            <person name="Wu L."/>
            <person name="Ma J."/>
        </authorList>
    </citation>
    <scope>NUCLEOTIDE SEQUENCE [LARGE SCALE GENOMIC DNA]</scope>
    <source>
        <strain evidence="2">KCTC 52168</strain>
    </source>
</reference>
<accession>A0ABV7H7K8</accession>
<organism evidence="1 2">
    <name type="scientific">Piscinibacterium candidicorallinum</name>
    <dbReference type="NCBI Taxonomy" id="1793872"/>
    <lineage>
        <taxon>Bacteria</taxon>
        <taxon>Pseudomonadati</taxon>
        <taxon>Pseudomonadota</taxon>
        <taxon>Betaproteobacteria</taxon>
        <taxon>Burkholderiales</taxon>
        <taxon>Piscinibacterium</taxon>
    </lineage>
</organism>
<dbReference type="Proteomes" id="UP001595556">
    <property type="component" value="Unassembled WGS sequence"/>
</dbReference>
<dbReference type="RefSeq" id="WP_377304888.1">
    <property type="nucleotide sequence ID" value="NZ_CP180191.1"/>
</dbReference>
<dbReference type="InterPro" id="IPR007709">
    <property type="entry name" value="N-FG_amidohydro"/>
</dbReference>
<gene>
    <name evidence="1" type="ORF">ACFOEN_13835</name>
</gene>
<evidence type="ECO:0000313" key="2">
    <source>
        <dbReference type="Proteomes" id="UP001595556"/>
    </source>
</evidence>